<accession>A0A2C5ZP04</accession>
<feature type="compositionally biased region" description="Polar residues" evidence="7">
    <location>
        <begin position="108"/>
        <end position="121"/>
    </location>
</feature>
<protein>
    <recommendedName>
        <fullName evidence="8">RecA family profile 1 domain-containing protein</fullName>
    </recommendedName>
</protein>
<sequence>MTDLTQILPSFRIAPFAALFPTLERHGLSTTDLLASHAVDLAKVTRLPVLDLKRLVAAVQAELVRDVVGRRMLEEDERDQETAREEDQRQQETATEAHGEPDAKDQEPVQQSLRPRQPATTITTLDPVLDAALNGGIPLGCITEITGESGAGKTQLLLTLCLAIQLSGRKALYISTESALSTPRLAQLLACNASLAAARPRPSLDNILSTFVPDLESQDHILEYQVPVLLSRHEIGLVVVDSVAANYRAEFDRPVPLSNMAARTHDLVRLGALLRTLARRHNIAVVVANQVADRFASSAVSVPPPSTPLTASAPLAPDDSLALPALRLDHQQRWFTGWGDDACFPDPLKTPSLGLVWATQISCRLVLLKRPVYNRSHTVAPPIDATPAASHNHQDPQAEPTLKAWRRWLKIVFAPHAAASGPGLDGAVEFEVTSGGPKALDNKSSTKLNQRD</sequence>
<evidence type="ECO:0000256" key="7">
    <source>
        <dbReference type="SAM" id="MobiDB-lite"/>
    </source>
</evidence>
<keyword evidence="2" id="KW-0547">Nucleotide-binding</keyword>
<dbReference type="GO" id="GO:0140664">
    <property type="term" value="F:ATP-dependent DNA damage sensor activity"/>
    <property type="evidence" value="ECO:0007669"/>
    <property type="project" value="InterPro"/>
</dbReference>
<dbReference type="AlphaFoldDB" id="A0A2C5ZP04"/>
<evidence type="ECO:0000256" key="2">
    <source>
        <dbReference type="ARBA" id="ARBA00022741"/>
    </source>
</evidence>
<evidence type="ECO:0000313" key="10">
    <source>
        <dbReference type="Proteomes" id="UP000224854"/>
    </source>
</evidence>
<dbReference type="PANTHER" id="PTHR22942">
    <property type="entry name" value="RECA/RAD51/RADA DNA STRAND-PAIRING FAMILY MEMBER"/>
    <property type="match status" value="1"/>
</dbReference>
<keyword evidence="10" id="KW-1185">Reference proteome</keyword>
<dbReference type="GO" id="GO:0061982">
    <property type="term" value="P:meiosis I cell cycle process"/>
    <property type="evidence" value="ECO:0007669"/>
    <property type="project" value="UniProtKB-ARBA"/>
</dbReference>
<dbReference type="GO" id="GO:0000730">
    <property type="term" value="P:DNA recombinase assembly"/>
    <property type="evidence" value="ECO:0007669"/>
    <property type="project" value="TreeGrafter"/>
</dbReference>
<evidence type="ECO:0000259" key="8">
    <source>
        <dbReference type="PROSITE" id="PS50162"/>
    </source>
</evidence>
<dbReference type="OrthoDB" id="1861185at2759"/>
<dbReference type="PROSITE" id="PS50162">
    <property type="entry name" value="RECA_2"/>
    <property type="match status" value="1"/>
</dbReference>
<dbReference type="EMBL" id="NJEU01000138">
    <property type="protein sequence ID" value="PHH81144.1"/>
    <property type="molecule type" value="Genomic_DNA"/>
</dbReference>
<name>A0A2C5ZP04_9HYPO</name>
<dbReference type="Pfam" id="PF08423">
    <property type="entry name" value="Rad51"/>
    <property type="match status" value="1"/>
</dbReference>
<feature type="compositionally biased region" description="Polar residues" evidence="7">
    <location>
        <begin position="442"/>
        <end position="452"/>
    </location>
</feature>
<comment type="caution">
    <text evidence="9">The sequence shown here is derived from an EMBL/GenBank/DDBJ whole genome shotgun (WGS) entry which is preliminary data.</text>
</comment>
<dbReference type="GO" id="GO:0042148">
    <property type="term" value="P:DNA strand invasion"/>
    <property type="evidence" value="ECO:0007669"/>
    <property type="project" value="TreeGrafter"/>
</dbReference>
<evidence type="ECO:0000256" key="1">
    <source>
        <dbReference type="ARBA" id="ARBA00004123"/>
    </source>
</evidence>
<organism evidence="9 10">
    <name type="scientific">Ophiocordyceps australis</name>
    <dbReference type="NCBI Taxonomy" id="1399860"/>
    <lineage>
        <taxon>Eukaryota</taxon>
        <taxon>Fungi</taxon>
        <taxon>Dikarya</taxon>
        <taxon>Ascomycota</taxon>
        <taxon>Pezizomycotina</taxon>
        <taxon>Sordariomycetes</taxon>
        <taxon>Hypocreomycetidae</taxon>
        <taxon>Hypocreales</taxon>
        <taxon>Ophiocordycipitaceae</taxon>
        <taxon>Ophiocordyceps</taxon>
    </lineage>
</organism>
<dbReference type="GO" id="GO:0003697">
    <property type="term" value="F:single-stranded DNA binding"/>
    <property type="evidence" value="ECO:0007669"/>
    <property type="project" value="TreeGrafter"/>
</dbReference>
<dbReference type="GO" id="GO:0005524">
    <property type="term" value="F:ATP binding"/>
    <property type="evidence" value="ECO:0007669"/>
    <property type="project" value="UniProtKB-KW"/>
</dbReference>
<feature type="domain" description="RecA family profile 1" evidence="8">
    <location>
        <begin position="118"/>
        <end position="291"/>
    </location>
</feature>
<dbReference type="Proteomes" id="UP000224854">
    <property type="component" value="Unassembled WGS sequence"/>
</dbReference>
<feature type="compositionally biased region" description="Basic and acidic residues" evidence="7">
    <location>
        <begin position="80"/>
        <end position="107"/>
    </location>
</feature>
<dbReference type="InterPro" id="IPR013632">
    <property type="entry name" value="Rad51_C"/>
</dbReference>
<dbReference type="PANTHER" id="PTHR22942:SF66">
    <property type="entry name" value="RE19845P"/>
    <property type="match status" value="1"/>
</dbReference>
<dbReference type="GO" id="GO:0000150">
    <property type="term" value="F:DNA strand exchange activity"/>
    <property type="evidence" value="ECO:0007669"/>
    <property type="project" value="TreeGrafter"/>
</dbReference>
<evidence type="ECO:0000256" key="4">
    <source>
        <dbReference type="ARBA" id="ARBA00022840"/>
    </source>
</evidence>
<keyword evidence="4" id="KW-0067">ATP-binding</keyword>
<evidence type="ECO:0000256" key="5">
    <source>
        <dbReference type="ARBA" id="ARBA00023204"/>
    </source>
</evidence>
<feature type="region of interest" description="Disordered" evidence="7">
    <location>
        <begin position="433"/>
        <end position="452"/>
    </location>
</feature>
<reference evidence="9 10" key="1">
    <citation type="submission" date="2017-06" db="EMBL/GenBank/DDBJ databases">
        <title>Ant-infecting Ophiocordyceps genomes reveal a high diversity of potential behavioral manipulation genes and a possible major role for enterotoxins.</title>
        <authorList>
            <person name="De Bekker C."/>
            <person name="Evans H.C."/>
            <person name="Brachmann A."/>
            <person name="Hughes D.P."/>
        </authorList>
    </citation>
    <scope>NUCLEOTIDE SEQUENCE [LARGE SCALE GENOMIC DNA]</scope>
    <source>
        <strain evidence="9 10">1348a</strain>
    </source>
</reference>
<keyword evidence="5" id="KW-0234">DNA repair</keyword>
<dbReference type="InterPro" id="IPR020588">
    <property type="entry name" value="RecA_ATP-bd"/>
</dbReference>
<dbReference type="GO" id="GO:0003690">
    <property type="term" value="F:double-stranded DNA binding"/>
    <property type="evidence" value="ECO:0007669"/>
    <property type="project" value="TreeGrafter"/>
</dbReference>
<dbReference type="GO" id="GO:0006312">
    <property type="term" value="P:mitotic recombination"/>
    <property type="evidence" value="ECO:0007669"/>
    <property type="project" value="TreeGrafter"/>
</dbReference>
<proteinExistence type="predicted"/>
<dbReference type="GO" id="GO:0005634">
    <property type="term" value="C:nucleus"/>
    <property type="evidence" value="ECO:0007669"/>
    <property type="project" value="UniProtKB-SubCell"/>
</dbReference>
<dbReference type="SUPFAM" id="SSF52540">
    <property type="entry name" value="P-loop containing nucleoside triphosphate hydrolases"/>
    <property type="match status" value="1"/>
</dbReference>
<evidence type="ECO:0000256" key="6">
    <source>
        <dbReference type="ARBA" id="ARBA00023242"/>
    </source>
</evidence>
<dbReference type="Gene3D" id="3.40.50.300">
    <property type="entry name" value="P-loop containing nucleotide triphosphate hydrolases"/>
    <property type="match status" value="1"/>
</dbReference>
<keyword evidence="6" id="KW-0539">Nucleus</keyword>
<evidence type="ECO:0000256" key="3">
    <source>
        <dbReference type="ARBA" id="ARBA00022763"/>
    </source>
</evidence>
<feature type="region of interest" description="Disordered" evidence="7">
    <location>
        <begin position="74"/>
        <end position="121"/>
    </location>
</feature>
<dbReference type="CDD" id="cd19491">
    <property type="entry name" value="XRCC3"/>
    <property type="match status" value="1"/>
</dbReference>
<keyword evidence="3" id="KW-0227">DNA damage</keyword>
<dbReference type="InterPro" id="IPR047348">
    <property type="entry name" value="XRCC3-like_C"/>
</dbReference>
<evidence type="ECO:0000313" key="9">
    <source>
        <dbReference type="EMBL" id="PHH81144.1"/>
    </source>
</evidence>
<dbReference type="InterPro" id="IPR027417">
    <property type="entry name" value="P-loop_NTPase"/>
</dbReference>
<gene>
    <name evidence="9" type="ORF">CDD82_1287</name>
</gene>
<comment type="subcellular location">
    <subcellularLocation>
        <location evidence="1">Nucleus</location>
    </subcellularLocation>
</comment>